<dbReference type="PANTHER" id="PTHR33321">
    <property type="match status" value="1"/>
</dbReference>
<dbReference type="EMBL" id="JACHLP010000010">
    <property type="protein sequence ID" value="MBB4845594.1"/>
    <property type="molecule type" value="Genomic_DNA"/>
</dbReference>
<dbReference type="PROSITE" id="PS50022">
    <property type="entry name" value="FA58C_3"/>
    <property type="match status" value="1"/>
</dbReference>
<comment type="caution">
    <text evidence="2">The sequence shown here is derived from an EMBL/GenBank/DDBJ whole genome shotgun (WGS) entry which is preliminary data.</text>
</comment>
<proteinExistence type="predicted"/>
<name>A0A840LAI7_9BURK</name>
<dbReference type="Pfam" id="PF04151">
    <property type="entry name" value="PPC"/>
    <property type="match status" value="1"/>
</dbReference>
<dbReference type="Gene3D" id="2.60.120.380">
    <property type="match status" value="1"/>
</dbReference>
<sequence>MTSAGAQAQQATATPSPADLGLLQAHAPGCSAAQVKARLASVSGKRANALSLAQAQAQALSGLQCQASAAAPAASARGLLAQARPALAAAAVAAPADLSAPIAAQIQASGENLPNEGRVQLFDNNTSSKWLTFQPTGWVSYNLGAGKKAKLSSYSLISANDEPGRDPLDWQLQGSSDGQNWALLDSQRGQTFAGRLQRRVFAVANAPAYQYFRLNITRNNGAAELQLAEAELIGSLDAAGDSITPLALGVAQGGLADASGGSKQFRIDVPVGGAALNVTLSGGSGDADLYLRYGQPASTSSYDCKSEGQTNNEQCSVNLSQAGRYFVLLKGYSAYSGASLLATLAQSGANWSAVSSPNLSFVNDGSPGGNLFNQLVPDPTGYIRAIAQSVVKTLYKTPGEVPAFDTLELRIERWAQDPTGVAWKAGDPPRITVAVNAFHLERIAAAGGNVAEEVRGILFHEMTHAYQHSTGIDLPAIEGLADTVRYLNGYIPLSERHSGGSWTDSYKTTAFFFAWIQQQKGFGNFTYCANQLGKPGTTTPWSWDRLTQVCAGGSPVAPLWQEYQAWLIANGVR</sequence>
<dbReference type="InterPro" id="IPR007541">
    <property type="entry name" value="Uncharacterised_BSP"/>
</dbReference>
<reference evidence="2 3" key="1">
    <citation type="submission" date="2020-08" db="EMBL/GenBank/DDBJ databases">
        <title>Functional genomics of gut bacteria from endangered species of beetles.</title>
        <authorList>
            <person name="Carlos-Shanley C."/>
        </authorList>
    </citation>
    <scope>NUCLEOTIDE SEQUENCE [LARGE SCALE GENOMIC DNA]</scope>
    <source>
        <strain evidence="2 3">S00239</strain>
    </source>
</reference>
<gene>
    <name evidence="2" type="ORF">HNP55_004146</name>
</gene>
<dbReference type="InterPro" id="IPR007280">
    <property type="entry name" value="Peptidase_C_arc/bac"/>
</dbReference>
<dbReference type="Proteomes" id="UP000562027">
    <property type="component" value="Unassembled WGS sequence"/>
</dbReference>
<dbReference type="InterPro" id="IPR008979">
    <property type="entry name" value="Galactose-bd-like_sf"/>
</dbReference>
<dbReference type="Gene3D" id="2.60.120.260">
    <property type="entry name" value="Galactose-binding domain-like"/>
    <property type="match status" value="1"/>
</dbReference>
<dbReference type="RefSeq" id="WP_184303725.1">
    <property type="nucleotide sequence ID" value="NZ_JACHLP010000010.1"/>
</dbReference>
<dbReference type="PANTHER" id="PTHR33321:SF12">
    <property type="entry name" value="PLANT BASIC SECRETORY PROTEIN (BSP) FAMILY PROTEIN"/>
    <property type="match status" value="1"/>
</dbReference>
<dbReference type="SUPFAM" id="SSF49785">
    <property type="entry name" value="Galactose-binding domain-like"/>
    <property type="match status" value="1"/>
</dbReference>
<evidence type="ECO:0000313" key="3">
    <source>
        <dbReference type="Proteomes" id="UP000562027"/>
    </source>
</evidence>
<feature type="domain" description="F5/8 type C" evidence="1">
    <location>
        <begin position="82"/>
        <end position="235"/>
    </location>
</feature>
<keyword evidence="3" id="KW-1185">Reference proteome</keyword>
<dbReference type="AlphaFoldDB" id="A0A840LAI7"/>
<evidence type="ECO:0000313" key="2">
    <source>
        <dbReference type="EMBL" id="MBB4845594.1"/>
    </source>
</evidence>
<evidence type="ECO:0000259" key="1">
    <source>
        <dbReference type="PROSITE" id="PS50022"/>
    </source>
</evidence>
<organism evidence="2 3">
    <name type="scientific">Roseateles oligotrophus</name>
    <dbReference type="NCBI Taxonomy" id="1769250"/>
    <lineage>
        <taxon>Bacteria</taxon>
        <taxon>Pseudomonadati</taxon>
        <taxon>Pseudomonadota</taxon>
        <taxon>Betaproteobacteria</taxon>
        <taxon>Burkholderiales</taxon>
        <taxon>Sphaerotilaceae</taxon>
        <taxon>Roseateles</taxon>
    </lineage>
</organism>
<protein>
    <recommendedName>
        <fullName evidence="1">F5/8 type C domain-containing protein</fullName>
    </recommendedName>
</protein>
<accession>A0A840LAI7</accession>
<dbReference type="Pfam" id="PF04450">
    <property type="entry name" value="BSP"/>
    <property type="match status" value="1"/>
</dbReference>
<dbReference type="InterPro" id="IPR000421">
    <property type="entry name" value="FA58C"/>
</dbReference>